<keyword evidence="2" id="KW-0732">Signal</keyword>
<accession>A0A0H3PCA3</accession>
<dbReference type="EC" id="2.7.2.2" evidence="3"/>
<name>A0A0H3PCA3_HAEI3</name>
<proteinExistence type="predicted"/>
<keyword evidence="3" id="KW-0808">Transferase</keyword>
<feature type="region of interest" description="Disordered" evidence="1">
    <location>
        <begin position="28"/>
        <end position="64"/>
    </location>
</feature>
<evidence type="ECO:0000313" key="4">
    <source>
        <dbReference type="Proteomes" id="UP000003185"/>
    </source>
</evidence>
<dbReference type="EMBL" id="AAZF01000018">
    <property type="protein sequence ID" value="EDJ91998.1"/>
    <property type="molecule type" value="Genomic_DNA"/>
</dbReference>
<dbReference type="Proteomes" id="UP000003185">
    <property type="component" value="Unassembled WGS sequence"/>
</dbReference>
<dbReference type="GO" id="GO:0008804">
    <property type="term" value="F:carbamate kinase activity"/>
    <property type="evidence" value="ECO:0007669"/>
    <property type="project" value="UniProtKB-EC"/>
</dbReference>
<gene>
    <name evidence="3" type="ORF">CGSHi3655_08654</name>
</gene>
<dbReference type="RefSeq" id="WP_005658952.1">
    <property type="nucleotide sequence ID" value="NZ_AAZF01000018.1"/>
</dbReference>
<sequence>MTNFRLNVLAYSRMLGLTARVAYADSTQPIQPTNQLTHPTNQPTNRPTQQPTKPTGNQEFFLTI</sequence>
<protein>
    <submittedName>
        <fullName evidence="3">Carbamate kinase</fullName>
        <ecNumber evidence="3">2.7.2.2</ecNumber>
    </submittedName>
</protein>
<organism evidence="3 4">
    <name type="scientific">Haemophilus influenzae (strain NTHi 3655)</name>
    <dbReference type="NCBI Taxonomy" id="375177"/>
    <lineage>
        <taxon>Bacteria</taxon>
        <taxon>Pseudomonadati</taxon>
        <taxon>Pseudomonadota</taxon>
        <taxon>Gammaproteobacteria</taxon>
        <taxon>Pasteurellales</taxon>
        <taxon>Pasteurellaceae</taxon>
        <taxon>Haemophilus</taxon>
    </lineage>
</organism>
<comment type="caution">
    <text evidence="3">The sequence shown here is derived from an EMBL/GenBank/DDBJ whole genome shotgun (WGS) entry which is preliminary data.</text>
</comment>
<feature type="chain" id="PRO_5002616937" evidence="2">
    <location>
        <begin position="25"/>
        <end position="64"/>
    </location>
</feature>
<reference evidence="3 4" key="1">
    <citation type="journal article" date="2007" name="Genome Biol.">
        <title>Characterization and modeling of the Haemophilus influenzae core and supragenomes based on the complete genomic sequences of Rd and 12 clinical nontypeable strains.</title>
        <authorList>
            <person name="Hogg J.S."/>
            <person name="Hu F.Z."/>
            <person name="Janto B."/>
            <person name="Boissy R."/>
            <person name="Hayes J."/>
            <person name="Keefe R."/>
            <person name="Post J.C."/>
            <person name="Ehrlich G.D."/>
        </authorList>
    </citation>
    <scope>NUCLEOTIDE SEQUENCE [LARGE SCALE GENOMIC DNA]</scope>
    <source>
        <strain evidence="4">NTHi 3655</strain>
    </source>
</reference>
<feature type="signal peptide" evidence="2">
    <location>
        <begin position="1"/>
        <end position="24"/>
    </location>
</feature>
<dbReference type="AlphaFoldDB" id="A0A0H3PCA3"/>
<evidence type="ECO:0000313" key="3">
    <source>
        <dbReference type="EMBL" id="EDJ91998.1"/>
    </source>
</evidence>
<evidence type="ECO:0000256" key="1">
    <source>
        <dbReference type="SAM" id="MobiDB-lite"/>
    </source>
</evidence>
<evidence type="ECO:0000256" key="2">
    <source>
        <dbReference type="SAM" id="SignalP"/>
    </source>
</evidence>
<keyword evidence="3" id="KW-0418">Kinase</keyword>